<dbReference type="Gene3D" id="3.40.50.150">
    <property type="entry name" value="Vaccinia Virus protein VP39"/>
    <property type="match status" value="1"/>
</dbReference>
<dbReference type="Proteomes" id="UP000494111">
    <property type="component" value="Unassembled WGS sequence"/>
</dbReference>
<dbReference type="SUPFAM" id="SSF53335">
    <property type="entry name" value="S-adenosyl-L-methionine-dependent methyltransferases"/>
    <property type="match status" value="1"/>
</dbReference>
<proteinExistence type="predicted"/>
<dbReference type="RefSeq" id="WP_175193832.1">
    <property type="nucleotide sequence ID" value="NZ_CADIJO010000031.1"/>
</dbReference>
<reference evidence="1 2" key="1">
    <citation type="submission" date="2020-04" db="EMBL/GenBank/DDBJ databases">
        <authorList>
            <person name="De Canck E."/>
        </authorList>
    </citation>
    <scope>NUCLEOTIDE SEQUENCE [LARGE SCALE GENOMIC DNA]</scope>
    <source>
        <strain evidence="1 2">LMG 3458</strain>
    </source>
</reference>
<accession>A0A6S7AVZ2</accession>
<dbReference type="AlphaFoldDB" id="A0A6S7AVZ2"/>
<organism evidence="1 2">
    <name type="scientific">Achromobacter deleyi</name>
    <dbReference type="NCBI Taxonomy" id="1353891"/>
    <lineage>
        <taxon>Bacteria</taxon>
        <taxon>Pseudomonadati</taxon>
        <taxon>Pseudomonadota</taxon>
        <taxon>Betaproteobacteria</taxon>
        <taxon>Burkholderiales</taxon>
        <taxon>Alcaligenaceae</taxon>
        <taxon>Achromobacter</taxon>
    </lineage>
</organism>
<dbReference type="InterPro" id="IPR029063">
    <property type="entry name" value="SAM-dependent_MTases_sf"/>
</dbReference>
<dbReference type="EMBL" id="CADIJO010000031">
    <property type="protein sequence ID" value="CAB3738666.1"/>
    <property type="molecule type" value="Genomic_DNA"/>
</dbReference>
<gene>
    <name evidence="1" type="ORF">LMG3458_05539</name>
</gene>
<protein>
    <submittedName>
        <fullName evidence="1">Uncharacterized protein</fullName>
    </submittedName>
</protein>
<evidence type="ECO:0000313" key="1">
    <source>
        <dbReference type="EMBL" id="CAB3738666.1"/>
    </source>
</evidence>
<sequence>MNTAATHALGYPYFPYYPVVLDILRSRRADSVLDAPCNRGWLGDMARPATGRDVEVDGIGPAGLPESANGYRRLTVHDLESPLPVQAPYDAVVCSEAIHQAADPGLLVQALRQALRPGGTLVLTAPNAADVRARLQALKRGFQAGSSAQSSPPGGTASAMPLPWGFVQLHRLLADQGFADITLHNVVEAGQGPWLDRLLAWPARRDCQARLKRAQDEPSRHFWRQAGSDSSLHGRWLVVSARRPGGQ</sequence>
<evidence type="ECO:0000313" key="2">
    <source>
        <dbReference type="Proteomes" id="UP000494111"/>
    </source>
</evidence>
<name>A0A6S7AVZ2_9BURK</name>
<dbReference type="Pfam" id="PF13489">
    <property type="entry name" value="Methyltransf_23"/>
    <property type="match status" value="1"/>
</dbReference>